<accession>A0A0E9WK89</accession>
<sequence length="91" mass="10342">MMLSSFSLSKPQQYCRCCWTFTALHRVCRTVEIHLPDGRSHYYGLRGIAGHAVMAHLCRFAFVHDLTVLMVYTMQFGSTCVHNSFLAAAIQ</sequence>
<proteinExistence type="predicted"/>
<dbReference type="EMBL" id="GBXM01017783">
    <property type="protein sequence ID" value="JAH90794.1"/>
    <property type="molecule type" value="Transcribed_RNA"/>
</dbReference>
<dbReference type="AlphaFoldDB" id="A0A0E9WK89"/>
<reference evidence="1" key="1">
    <citation type="submission" date="2014-11" db="EMBL/GenBank/DDBJ databases">
        <authorList>
            <person name="Amaro Gonzalez C."/>
        </authorList>
    </citation>
    <scope>NUCLEOTIDE SEQUENCE</scope>
</reference>
<evidence type="ECO:0000313" key="1">
    <source>
        <dbReference type="EMBL" id="JAH90794.1"/>
    </source>
</evidence>
<name>A0A0E9WK89_ANGAN</name>
<protein>
    <submittedName>
        <fullName evidence="1">Uncharacterized protein</fullName>
    </submittedName>
</protein>
<reference evidence="1" key="2">
    <citation type="journal article" date="2015" name="Fish Shellfish Immunol.">
        <title>Early steps in the European eel (Anguilla anguilla)-Vibrio vulnificus interaction in the gills: Role of the RtxA13 toxin.</title>
        <authorList>
            <person name="Callol A."/>
            <person name="Pajuelo D."/>
            <person name="Ebbesson L."/>
            <person name="Teles M."/>
            <person name="MacKenzie S."/>
            <person name="Amaro C."/>
        </authorList>
    </citation>
    <scope>NUCLEOTIDE SEQUENCE</scope>
</reference>
<organism evidence="1">
    <name type="scientific">Anguilla anguilla</name>
    <name type="common">European freshwater eel</name>
    <name type="synonym">Muraena anguilla</name>
    <dbReference type="NCBI Taxonomy" id="7936"/>
    <lineage>
        <taxon>Eukaryota</taxon>
        <taxon>Metazoa</taxon>
        <taxon>Chordata</taxon>
        <taxon>Craniata</taxon>
        <taxon>Vertebrata</taxon>
        <taxon>Euteleostomi</taxon>
        <taxon>Actinopterygii</taxon>
        <taxon>Neopterygii</taxon>
        <taxon>Teleostei</taxon>
        <taxon>Anguilliformes</taxon>
        <taxon>Anguillidae</taxon>
        <taxon>Anguilla</taxon>
    </lineage>
</organism>